<feature type="region of interest" description="Disordered" evidence="8">
    <location>
        <begin position="429"/>
        <end position="482"/>
    </location>
</feature>
<evidence type="ECO:0000256" key="4">
    <source>
        <dbReference type="ARBA" id="ARBA00022806"/>
    </source>
</evidence>
<dbReference type="GO" id="GO:0003724">
    <property type="term" value="F:RNA helicase activity"/>
    <property type="evidence" value="ECO:0007669"/>
    <property type="project" value="UniProtKB-EC"/>
</dbReference>
<feature type="short sequence motif" description="Q motif" evidence="6">
    <location>
        <begin position="28"/>
        <end position="56"/>
    </location>
</feature>
<comment type="similarity">
    <text evidence="7">Belongs to the DEAD box helicase family.</text>
</comment>
<dbReference type="PROSITE" id="PS00039">
    <property type="entry name" value="DEAD_ATP_HELICASE"/>
    <property type="match status" value="1"/>
</dbReference>
<dbReference type="EnsemblMetazoa" id="XM_022814154">
    <property type="protein sequence ID" value="XP_022669889"/>
    <property type="gene ID" value="LOC111253913"/>
</dbReference>
<dbReference type="GO" id="GO:0005524">
    <property type="term" value="F:ATP binding"/>
    <property type="evidence" value="ECO:0007669"/>
    <property type="project" value="UniProtKB-KW"/>
</dbReference>
<feature type="domain" description="DEAD-box RNA helicase Q" evidence="11">
    <location>
        <begin position="28"/>
        <end position="56"/>
    </location>
</feature>
<dbReference type="OrthoDB" id="434041at2759"/>
<dbReference type="InterPro" id="IPR027417">
    <property type="entry name" value="P-loop_NTPase"/>
</dbReference>
<keyword evidence="4 7" id="KW-0347">Helicase</keyword>
<evidence type="ECO:0000256" key="3">
    <source>
        <dbReference type="ARBA" id="ARBA00022801"/>
    </source>
</evidence>
<dbReference type="SMART" id="SM00487">
    <property type="entry name" value="DEXDc"/>
    <property type="match status" value="1"/>
</dbReference>
<feature type="domain" description="Helicase ATP-binding" evidence="9">
    <location>
        <begin position="59"/>
        <end position="229"/>
    </location>
</feature>
<dbReference type="PANTHER" id="PTHR47958">
    <property type="entry name" value="ATP-DEPENDENT RNA HELICASE DBP3"/>
    <property type="match status" value="1"/>
</dbReference>
<dbReference type="Gene3D" id="3.40.50.300">
    <property type="entry name" value="P-loop containing nucleotide triphosphate hydrolases"/>
    <property type="match status" value="2"/>
</dbReference>
<organism evidence="12 13">
    <name type="scientific">Varroa destructor</name>
    <name type="common">Honeybee mite</name>
    <dbReference type="NCBI Taxonomy" id="109461"/>
    <lineage>
        <taxon>Eukaryota</taxon>
        <taxon>Metazoa</taxon>
        <taxon>Ecdysozoa</taxon>
        <taxon>Arthropoda</taxon>
        <taxon>Chelicerata</taxon>
        <taxon>Arachnida</taxon>
        <taxon>Acari</taxon>
        <taxon>Parasitiformes</taxon>
        <taxon>Mesostigmata</taxon>
        <taxon>Gamasina</taxon>
        <taxon>Dermanyssoidea</taxon>
        <taxon>Varroidae</taxon>
        <taxon>Varroa</taxon>
    </lineage>
</organism>
<dbReference type="CDD" id="cd18787">
    <property type="entry name" value="SF2_C_DEAD"/>
    <property type="match status" value="1"/>
</dbReference>
<dbReference type="PROSITE" id="PS51195">
    <property type="entry name" value="Q_MOTIF"/>
    <property type="match status" value="1"/>
</dbReference>
<dbReference type="EC" id="3.6.4.13" evidence="1"/>
<evidence type="ECO:0000256" key="5">
    <source>
        <dbReference type="ARBA" id="ARBA00022840"/>
    </source>
</evidence>
<sequence length="705" mass="78567">MSICRRLAHNGANGGGRSSDVAPTSQVETFEALLLSKRTLSGLNRTGFQQPSPIQAKAIPMAKCGVDMIIQAKSGTGKTCVFAVVSLEMVNVQLNQVQVVILAPTREIAIQICDNINCIGVDYPGLKCFAFIGGIALEQDKVKIRRCHIFVGTPGRTKQLLQVGLLKTRSIRLFVLDEADKLLEPSFHDDINSIFAALPANKQMLALSATFPSEIVSQLSKYMRAPTVVRLNSDDPVLLGIRQFYHSVPYHSIPHIIFQRKLKVLLQILVDVPYTQCLIFLNSQMRAEMLCDRLRESNFPCELLSGAQRQSERIRSLVQLKQNRCRILVTTDLAARGIDAEKISVVINFEVPNDKETYLHRIGRAGRYGSFGIAVSIAAEGTESDALQKITTDSNVLLQFIGTLRDFRHILTVTNEPVPAEGAIINHVRYPPTPQELTPAEDESRTPLTSMSSESNCSSRGESRPGSRASSRCPSRKSSLRRKQAIRNFVTTQSEPCTPFHQRSNSNNSVNFDPVHTSWNELHLVEKIQKAFTPSCEDLHLGSIDEALESLARVRTAKMDVPKFNGSLVWDPLMKPHIDLTPLAPPEEEMLEETSDEESQQDNSVIQTNDLTPYAIRPKYAPFNDPVTNLRKGHISQSLNCLARIEPTLLRQSSFTGINPSYAGLRVPNSVIGARWESQACLSNMYNRYIKSMLYSRSSYFQKTN</sequence>
<dbReference type="GeneID" id="111253913"/>
<dbReference type="AlphaFoldDB" id="A0A7M7KS88"/>
<dbReference type="InterPro" id="IPR014014">
    <property type="entry name" value="RNA_helicase_DEAD_Q_motif"/>
</dbReference>
<dbReference type="RefSeq" id="XP_022669889.1">
    <property type="nucleotide sequence ID" value="XM_022814154.1"/>
</dbReference>
<dbReference type="InParanoid" id="A0A7M7KS88"/>
<dbReference type="OMA" id="DISMANG"/>
<protein>
    <recommendedName>
        <fullName evidence="1">RNA helicase</fullName>
        <ecNumber evidence="1">3.6.4.13</ecNumber>
    </recommendedName>
</protein>
<name>A0A7M7KS88_VARDE</name>
<evidence type="ECO:0000259" key="10">
    <source>
        <dbReference type="PROSITE" id="PS51194"/>
    </source>
</evidence>
<dbReference type="SMART" id="SM00490">
    <property type="entry name" value="HELICc"/>
    <property type="match status" value="1"/>
</dbReference>
<keyword evidence="5 7" id="KW-0067">ATP-binding</keyword>
<dbReference type="Pfam" id="PF00270">
    <property type="entry name" value="DEAD"/>
    <property type="match status" value="1"/>
</dbReference>
<evidence type="ECO:0000313" key="12">
    <source>
        <dbReference type="EnsemblMetazoa" id="XP_022669889"/>
    </source>
</evidence>
<dbReference type="SUPFAM" id="SSF52540">
    <property type="entry name" value="P-loop containing nucleoside triphosphate hydrolases"/>
    <property type="match status" value="1"/>
</dbReference>
<dbReference type="InterPro" id="IPR011545">
    <property type="entry name" value="DEAD/DEAH_box_helicase_dom"/>
</dbReference>
<dbReference type="Pfam" id="PF00271">
    <property type="entry name" value="Helicase_C"/>
    <property type="match status" value="1"/>
</dbReference>
<feature type="compositionally biased region" description="Low complexity" evidence="8">
    <location>
        <begin position="450"/>
        <end position="460"/>
    </location>
</feature>
<dbReference type="PROSITE" id="PS51192">
    <property type="entry name" value="HELICASE_ATP_BIND_1"/>
    <property type="match status" value="1"/>
</dbReference>
<keyword evidence="2 7" id="KW-0547">Nucleotide-binding</keyword>
<dbReference type="InterPro" id="IPR000629">
    <property type="entry name" value="RNA-helicase_DEAD-box_CS"/>
</dbReference>
<dbReference type="KEGG" id="vde:111253913"/>
<keyword evidence="3 7" id="KW-0378">Hydrolase</keyword>
<evidence type="ECO:0000256" key="7">
    <source>
        <dbReference type="RuleBase" id="RU000492"/>
    </source>
</evidence>
<dbReference type="CDD" id="cd17943">
    <property type="entry name" value="DEADc_DDX20"/>
    <property type="match status" value="1"/>
</dbReference>
<dbReference type="Proteomes" id="UP000594260">
    <property type="component" value="Unplaced"/>
</dbReference>
<evidence type="ECO:0000259" key="11">
    <source>
        <dbReference type="PROSITE" id="PS51195"/>
    </source>
</evidence>
<accession>A0A7M7KS88</accession>
<reference evidence="12" key="1">
    <citation type="submission" date="2021-01" db="UniProtKB">
        <authorList>
            <consortium name="EnsemblMetazoa"/>
        </authorList>
    </citation>
    <scope>IDENTIFICATION</scope>
</reference>
<evidence type="ECO:0000256" key="8">
    <source>
        <dbReference type="SAM" id="MobiDB-lite"/>
    </source>
</evidence>
<dbReference type="InterPro" id="IPR001650">
    <property type="entry name" value="Helicase_C-like"/>
</dbReference>
<dbReference type="InterPro" id="IPR014001">
    <property type="entry name" value="Helicase_ATP-bd"/>
</dbReference>
<evidence type="ECO:0000259" key="9">
    <source>
        <dbReference type="PROSITE" id="PS51192"/>
    </source>
</evidence>
<dbReference type="GO" id="GO:0016787">
    <property type="term" value="F:hydrolase activity"/>
    <property type="evidence" value="ECO:0007669"/>
    <property type="project" value="UniProtKB-KW"/>
</dbReference>
<dbReference type="GO" id="GO:0003676">
    <property type="term" value="F:nucleic acid binding"/>
    <property type="evidence" value="ECO:0007669"/>
    <property type="project" value="InterPro"/>
</dbReference>
<evidence type="ECO:0000256" key="6">
    <source>
        <dbReference type="PROSITE-ProRule" id="PRU00552"/>
    </source>
</evidence>
<keyword evidence="13" id="KW-1185">Reference proteome</keyword>
<evidence type="ECO:0000256" key="1">
    <source>
        <dbReference type="ARBA" id="ARBA00012552"/>
    </source>
</evidence>
<evidence type="ECO:0000256" key="2">
    <source>
        <dbReference type="ARBA" id="ARBA00022741"/>
    </source>
</evidence>
<dbReference type="PROSITE" id="PS51194">
    <property type="entry name" value="HELICASE_CTER"/>
    <property type="match status" value="1"/>
</dbReference>
<feature type="domain" description="Helicase C-terminal" evidence="10">
    <location>
        <begin position="264"/>
        <end position="412"/>
    </location>
</feature>
<evidence type="ECO:0000313" key="13">
    <source>
        <dbReference type="Proteomes" id="UP000594260"/>
    </source>
</evidence>
<proteinExistence type="inferred from homology"/>